<dbReference type="EMBL" id="MG775258">
    <property type="protein sequence ID" value="AUV61726.1"/>
    <property type="molecule type" value="Genomic_DNA"/>
</dbReference>
<organism evidence="1 2">
    <name type="scientific">Pseudomonas phage Henninger</name>
    <dbReference type="NCBI Taxonomy" id="2079287"/>
    <lineage>
        <taxon>Viruses</taxon>
        <taxon>Duplodnaviria</taxon>
        <taxon>Heunggongvirae</taxon>
        <taxon>Uroviricota</taxon>
        <taxon>Caudoviricetes</taxon>
        <taxon>Autographivirales</taxon>
        <taxon>Autotranscriptaviridae</taxon>
        <taxon>Studiervirinae</taxon>
        <taxon>Hennigervirus</taxon>
        <taxon>Hennigervirus henninger</taxon>
        <taxon>Ghunavirus henninger</taxon>
    </lineage>
</organism>
<reference evidence="2" key="1">
    <citation type="submission" date="2018-01" db="EMBL/GenBank/DDBJ databases">
        <title>Pseudomonas phages infecting Pseudomonas sp. isolated from Prunus avium.</title>
        <authorList>
            <person name="Colberg O."/>
            <person name="Carstens A.B."/>
            <person name="Kot W."/>
            <person name="Hansen L.H."/>
        </authorList>
    </citation>
    <scope>NUCLEOTIDE SEQUENCE [LARGE SCALE GENOMIC DNA]</scope>
</reference>
<name>A0A2K9VH93_9CAUD</name>
<proteinExistence type="predicted"/>
<accession>A0A2K9VH93</accession>
<protein>
    <submittedName>
        <fullName evidence="1">Uncharacterized protein</fullName>
    </submittedName>
</protein>
<evidence type="ECO:0000313" key="2">
    <source>
        <dbReference type="Proteomes" id="UP000241183"/>
    </source>
</evidence>
<keyword evidence="2" id="KW-1185">Reference proteome</keyword>
<evidence type="ECO:0000313" key="1">
    <source>
        <dbReference type="EMBL" id="AUV61726.1"/>
    </source>
</evidence>
<gene>
    <name evidence="1" type="ORF">PsPhHenninger_gp21</name>
</gene>
<dbReference type="Proteomes" id="UP000241183">
    <property type="component" value="Segment"/>
</dbReference>
<sequence length="121" mass="13883">MNLAQGNTRSMPDGFLHIQNFTVTKHAGVAGVVYTLILDQGQRDLVGQLLVERASQKTLESIYAGEPKEFYHCKHGTVRFRKEFLKENFREVVHAFTKITRQPVIQDFADKLIAERESLTY</sequence>